<sequence length="115" mass="13413">MTRSTITKMEKPTTTGTPTPGEELFLVHLHRLREDDEDDHDQPPRRKRRSSSVGEELWEIHAKRSTGMLEDDSDRAIEEKDTKNKITKSSTIRTYDTPKCCHYNLRSKDISIKKE</sequence>
<dbReference type="AlphaFoldDB" id="A0A1E7FNB8"/>
<feature type="region of interest" description="Disordered" evidence="1">
    <location>
        <begin position="1"/>
        <end position="87"/>
    </location>
</feature>
<evidence type="ECO:0000313" key="2">
    <source>
        <dbReference type="EMBL" id="OEU19626.1"/>
    </source>
</evidence>
<protein>
    <submittedName>
        <fullName evidence="2">Uncharacterized protein</fullName>
    </submittedName>
</protein>
<proteinExistence type="predicted"/>
<gene>
    <name evidence="2" type="ORF">FRACYDRAFT_235685</name>
</gene>
<dbReference type="EMBL" id="KV784355">
    <property type="protein sequence ID" value="OEU19626.1"/>
    <property type="molecule type" value="Genomic_DNA"/>
</dbReference>
<keyword evidence="3" id="KW-1185">Reference proteome</keyword>
<feature type="compositionally biased region" description="Low complexity" evidence="1">
    <location>
        <begin position="12"/>
        <end position="23"/>
    </location>
</feature>
<evidence type="ECO:0000256" key="1">
    <source>
        <dbReference type="SAM" id="MobiDB-lite"/>
    </source>
</evidence>
<dbReference type="KEGG" id="fcy:FRACYDRAFT_235685"/>
<evidence type="ECO:0000313" key="3">
    <source>
        <dbReference type="Proteomes" id="UP000095751"/>
    </source>
</evidence>
<name>A0A1E7FNB8_9STRA</name>
<organism evidence="2 3">
    <name type="scientific">Fragilariopsis cylindrus CCMP1102</name>
    <dbReference type="NCBI Taxonomy" id="635003"/>
    <lineage>
        <taxon>Eukaryota</taxon>
        <taxon>Sar</taxon>
        <taxon>Stramenopiles</taxon>
        <taxon>Ochrophyta</taxon>
        <taxon>Bacillariophyta</taxon>
        <taxon>Bacillariophyceae</taxon>
        <taxon>Bacillariophycidae</taxon>
        <taxon>Bacillariales</taxon>
        <taxon>Bacillariaceae</taxon>
        <taxon>Fragilariopsis</taxon>
    </lineage>
</organism>
<dbReference type="InParanoid" id="A0A1E7FNB8"/>
<dbReference type="Proteomes" id="UP000095751">
    <property type="component" value="Unassembled WGS sequence"/>
</dbReference>
<reference evidence="2 3" key="1">
    <citation type="submission" date="2016-09" db="EMBL/GenBank/DDBJ databases">
        <title>Extensive genetic diversity and differential bi-allelic expression allows diatom success in the polar Southern Ocean.</title>
        <authorList>
            <consortium name="DOE Joint Genome Institute"/>
            <person name="Mock T."/>
            <person name="Otillar R.P."/>
            <person name="Strauss J."/>
            <person name="Dupont C."/>
            <person name="Frickenhaus S."/>
            <person name="Maumus F."/>
            <person name="Mcmullan M."/>
            <person name="Sanges R."/>
            <person name="Schmutz J."/>
            <person name="Toseland A."/>
            <person name="Valas R."/>
            <person name="Veluchamy A."/>
            <person name="Ward B.J."/>
            <person name="Allen A."/>
            <person name="Barry K."/>
            <person name="Falciatore A."/>
            <person name="Ferrante M."/>
            <person name="Fortunato A.E."/>
            <person name="Gloeckner G."/>
            <person name="Gruber A."/>
            <person name="Hipkin R."/>
            <person name="Janech M."/>
            <person name="Kroth P."/>
            <person name="Leese F."/>
            <person name="Lindquist E."/>
            <person name="Lyon B.R."/>
            <person name="Martin J."/>
            <person name="Mayer C."/>
            <person name="Parker M."/>
            <person name="Quesneville H."/>
            <person name="Raymond J."/>
            <person name="Uhlig C."/>
            <person name="Valentin K.U."/>
            <person name="Worden A.Z."/>
            <person name="Armbrust E.V."/>
            <person name="Bowler C."/>
            <person name="Green B."/>
            <person name="Moulton V."/>
            <person name="Van Oosterhout C."/>
            <person name="Grigoriev I."/>
        </authorList>
    </citation>
    <scope>NUCLEOTIDE SEQUENCE [LARGE SCALE GENOMIC DNA]</scope>
    <source>
        <strain evidence="2 3">CCMP1102</strain>
    </source>
</reference>
<accession>A0A1E7FNB8</accession>
<feature type="compositionally biased region" description="Basic and acidic residues" evidence="1">
    <location>
        <begin position="74"/>
        <end position="84"/>
    </location>
</feature>